<evidence type="ECO:0000313" key="2">
    <source>
        <dbReference type="Proteomes" id="UP000054776"/>
    </source>
</evidence>
<organism evidence="1 2">
    <name type="scientific">Trichinella spiralis</name>
    <name type="common">Trichina worm</name>
    <dbReference type="NCBI Taxonomy" id="6334"/>
    <lineage>
        <taxon>Eukaryota</taxon>
        <taxon>Metazoa</taxon>
        <taxon>Ecdysozoa</taxon>
        <taxon>Nematoda</taxon>
        <taxon>Enoplea</taxon>
        <taxon>Dorylaimia</taxon>
        <taxon>Trichinellida</taxon>
        <taxon>Trichinellidae</taxon>
        <taxon>Trichinella</taxon>
    </lineage>
</organism>
<reference evidence="1 2" key="1">
    <citation type="submission" date="2015-01" db="EMBL/GenBank/DDBJ databases">
        <title>Evolution of Trichinella species and genotypes.</title>
        <authorList>
            <person name="Korhonen P.K."/>
            <person name="Edoardo P."/>
            <person name="Giuseppe L.R."/>
            <person name="Gasser R.B."/>
        </authorList>
    </citation>
    <scope>NUCLEOTIDE SEQUENCE [LARGE SCALE GENOMIC DNA]</scope>
    <source>
        <strain evidence="1">ISS3</strain>
    </source>
</reference>
<name>A0A0V0YTZ1_TRISP</name>
<dbReference type="Proteomes" id="UP000054776">
    <property type="component" value="Unassembled WGS sequence"/>
</dbReference>
<sequence length="39" mass="4475">LECVLHLDQIPTVMIVVYLREVDCGDELTYNDIAFSAIY</sequence>
<gene>
    <name evidence="1" type="ORF">T01_10603</name>
</gene>
<protein>
    <submittedName>
        <fullName evidence="1">Uncharacterized protein</fullName>
    </submittedName>
</protein>
<evidence type="ECO:0000313" key="1">
    <source>
        <dbReference type="EMBL" id="KRY03649.1"/>
    </source>
</evidence>
<proteinExistence type="predicted"/>
<keyword evidence="2" id="KW-1185">Reference proteome</keyword>
<dbReference type="EMBL" id="JYDH01004969">
    <property type="protein sequence ID" value="KRY03649.1"/>
    <property type="molecule type" value="Genomic_DNA"/>
</dbReference>
<comment type="caution">
    <text evidence="1">The sequence shown here is derived from an EMBL/GenBank/DDBJ whole genome shotgun (WGS) entry which is preliminary data.</text>
</comment>
<dbReference type="InParanoid" id="A0A0V0YTZ1"/>
<feature type="non-terminal residue" evidence="1">
    <location>
        <position position="1"/>
    </location>
</feature>
<accession>A0A0V0YTZ1</accession>
<dbReference type="AlphaFoldDB" id="A0A0V0YTZ1"/>